<protein>
    <submittedName>
        <fullName evidence="5">Unnamed protein product</fullName>
    </submittedName>
</protein>
<dbReference type="OrthoDB" id="114285at2759"/>
<dbReference type="GO" id="GO:0005576">
    <property type="term" value="C:extracellular region"/>
    <property type="evidence" value="ECO:0007669"/>
    <property type="project" value="UniProtKB-SubCell"/>
</dbReference>
<evidence type="ECO:0000256" key="1">
    <source>
        <dbReference type="ARBA" id="ARBA00004340"/>
    </source>
</evidence>
<evidence type="ECO:0000259" key="4">
    <source>
        <dbReference type="Pfam" id="PF20147"/>
    </source>
</evidence>
<accession>A0A9W7CNY6</accession>
<keyword evidence="6" id="KW-1185">Reference proteome</keyword>
<evidence type="ECO:0000256" key="2">
    <source>
        <dbReference type="ARBA" id="ARBA00004613"/>
    </source>
</evidence>
<sequence>MVTLFCAIVGVAGSAFEVKIDDTESVSALKKAIKAENPATITCDAKDLHLFLAKKGDAWLPDDDPAALALDNGVTHLDVQGMIDGEQMKATWTLEDVLTANNMTKPKSRQIHVLVMAPEQRAGGGSGARTSASVASQDGVFDHCSNPFFLQFPTVDQGGDWLEFSSLLPLTKRQALYIRSSRCSSTMSCGD</sequence>
<name>A0A9W7CNY6_9STRA</name>
<evidence type="ECO:0000313" key="6">
    <source>
        <dbReference type="Proteomes" id="UP001165083"/>
    </source>
</evidence>
<gene>
    <name evidence="5" type="ORF">Plil01_001515500</name>
</gene>
<comment type="caution">
    <text evidence="5">The sequence shown here is derived from an EMBL/GenBank/DDBJ whole genome shotgun (WGS) entry which is preliminary data.</text>
</comment>
<keyword evidence="3" id="KW-0964">Secreted</keyword>
<feature type="domain" description="Crinkler effector protein N-terminal" evidence="4">
    <location>
        <begin position="2"/>
        <end position="115"/>
    </location>
</feature>
<dbReference type="Pfam" id="PF20147">
    <property type="entry name" value="Crinkler"/>
    <property type="match status" value="1"/>
</dbReference>
<organism evidence="5 6">
    <name type="scientific">Phytophthora lilii</name>
    <dbReference type="NCBI Taxonomy" id="2077276"/>
    <lineage>
        <taxon>Eukaryota</taxon>
        <taxon>Sar</taxon>
        <taxon>Stramenopiles</taxon>
        <taxon>Oomycota</taxon>
        <taxon>Peronosporomycetes</taxon>
        <taxon>Peronosporales</taxon>
        <taxon>Peronosporaceae</taxon>
        <taxon>Phytophthora</taxon>
    </lineage>
</organism>
<comment type="subcellular location">
    <subcellularLocation>
        <location evidence="1">Host cell</location>
    </subcellularLocation>
    <subcellularLocation>
        <location evidence="2">Secreted</location>
    </subcellularLocation>
</comment>
<evidence type="ECO:0000313" key="5">
    <source>
        <dbReference type="EMBL" id="GMF35709.1"/>
    </source>
</evidence>
<dbReference type="Proteomes" id="UP001165083">
    <property type="component" value="Unassembled WGS sequence"/>
</dbReference>
<dbReference type="EMBL" id="BSXW01001310">
    <property type="protein sequence ID" value="GMF35709.1"/>
    <property type="molecule type" value="Genomic_DNA"/>
</dbReference>
<evidence type="ECO:0000256" key="3">
    <source>
        <dbReference type="ARBA" id="ARBA00022525"/>
    </source>
</evidence>
<reference evidence="5" key="1">
    <citation type="submission" date="2023-04" db="EMBL/GenBank/DDBJ databases">
        <title>Phytophthora lilii NBRC 32176.</title>
        <authorList>
            <person name="Ichikawa N."/>
            <person name="Sato H."/>
            <person name="Tonouchi N."/>
        </authorList>
    </citation>
    <scope>NUCLEOTIDE SEQUENCE</scope>
    <source>
        <strain evidence="5">NBRC 32176</strain>
    </source>
</reference>
<dbReference type="GO" id="GO:0043657">
    <property type="term" value="C:host cell"/>
    <property type="evidence" value="ECO:0007669"/>
    <property type="project" value="UniProtKB-SubCell"/>
</dbReference>
<proteinExistence type="predicted"/>
<dbReference type="AlphaFoldDB" id="A0A9W7CNY6"/>
<dbReference type="InterPro" id="IPR045379">
    <property type="entry name" value="Crinkler_N"/>
</dbReference>